<protein>
    <submittedName>
        <fullName evidence="4">DNA repair protein</fullName>
    </submittedName>
</protein>
<reference evidence="4" key="1">
    <citation type="submission" date="2022-05" db="EMBL/GenBank/DDBJ databases">
        <title>The Musa troglodytarum L. genome provides insights into the mechanism of non-climacteric behaviour and enrichment of carotenoids.</title>
        <authorList>
            <person name="Wang J."/>
        </authorList>
    </citation>
    <scope>NUCLEOTIDE SEQUENCE</scope>
    <source>
        <tissue evidence="4">Leaf</tissue>
    </source>
</reference>
<gene>
    <name evidence="4" type="ORF">MUK42_02892</name>
</gene>
<feature type="region of interest" description="Disordered" evidence="2">
    <location>
        <begin position="96"/>
        <end position="130"/>
    </location>
</feature>
<dbReference type="EMBL" id="CP097509">
    <property type="protein sequence ID" value="URE15051.1"/>
    <property type="molecule type" value="Genomic_DNA"/>
</dbReference>
<proteinExistence type="predicted"/>
<organism evidence="4 5">
    <name type="scientific">Musa troglodytarum</name>
    <name type="common">fe'i banana</name>
    <dbReference type="NCBI Taxonomy" id="320322"/>
    <lineage>
        <taxon>Eukaryota</taxon>
        <taxon>Viridiplantae</taxon>
        <taxon>Streptophyta</taxon>
        <taxon>Embryophyta</taxon>
        <taxon>Tracheophyta</taxon>
        <taxon>Spermatophyta</taxon>
        <taxon>Magnoliopsida</taxon>
        <taxon>Liliopsida</taxon>
        <taxon>Zingiberales</taxon>
        <taxon>Musaceae</taxon>
        <taxon>Musa</taxon>
    </lineage>
</organism>
<dbReference type="AlphaFoldDB" id="A0A9E7KF24"/>
<dbReference type="PANTHER" id="PTHR32472:SF10">
    <property type="entry name" value="DNA REPAIR PROTEIN RADA-LIKE PROTEIN"/>
    <property type="match status" value="1"/>
</dbReference>
<evidence type="ECO:0000259" key="3">
    <source>
        <dbReference type="Pfam" id="PF18073"/>
    </source>
</evidence>
<feature type="region of interest" description="Disordered" evidence="2">
    <location>
        <begin position="52"/>
        <end position="76"/>
    </location>
</feature>
<keyword evidence="1" id="KW-0479">Metal-binding</keyword>
<feature type="region of interest" description="Disordered" evidence="2">
    <location>
        <begin position="160"/>
        <end position="184"/>
    </location>
</feature>
<dbReference type="Proteomes" id="UP001055439">
    <property type="component" value="Chromosome 7"/>
</dbReference>
<dbReference type="GO" id="GO:0046872">
    <property type="term" value="F:metal ion binding"/>
    <property type="evidence" value="ECO:0007669"/>
    <property type="project" value="UniProtKB-KW"/>
</dbReference>
<evidence type="ECO:0000313" key="5">
    <source>
        <dbReference type="Proteomes" id="UP001055439"/>
    </source>
</evidence>
<evidence type="ECO:0000313" key="4">
    <source>
        <dbReference type="EMBL" id="URE15051.1"/>
    </source>
</evidence>
<evidence type="ECO:0000256" key="2">
    <source>
        <dbReference type="SAM" id="MobiDB-lite"/>
    </source>
</evidence>
<feature type="domain" description="LapB rubredoxin metal binding" evidence="3">
    <location>
        <begin position="212"/>
        <end position="237"/>
    </location>
</feature>
<dbReference type="OrthoDB" id="41505at2759"/>
<dbReference type="Pfam" id="PF18073">
    <property type="entry name" value="Zn_ribbon_LapB"/>
    <property type="match status" value="1"/>
</dbReference>
<sequence length="360" mass="39753">MLRPHHYPVQVMKMQSFRNLLHHKKMLLLSRSEFLFGSHSLSSNVAQRSKLSYHSSSFGPGDRGSEKGSAGWSETSSASASAAPWASYRPFTDQLESRGEEEPIGWQENRRSWRGSDSGGDLGDGEEKHKVTTFFDPLEGKIMTIPMVEERDAAGCRQAEESTWIESSDQKKISGRPQRLGECQGKGFQKNEVSLGTPYIAKSKMRKVKISYVCENCGGTFGQWWGSCPTCQTAASLKSFSEAPVSRARGAEVSEAAVRSKSWLSQESETMVPLSLADVNMGRKQSEWRIPFVLVRGQISSILAQGFNFEGPAPVVYVSGEEDILDKVQKPRPRALIVDSIQTVYLRGVTGSAGNIMQSN</sequence>
<dbReference type="PANTHER" id="PTHR32472">
    <property type="entry name" value="DNA REPAIR PROTEIN RADA"/>
    <property type="match status" value="1"/>
</dbReference>
<accession>A0A9E7KF24</accession>
<dbReference type="GO" id="GO:0000725">
    <property type="term" value="P:recombinational repair"/>
    <property type="evidence" value="ECO:0007669"/>
    <property type="project" value="TreeGrafter"/>
</dbReference>
<dbReference type="InterPro" id="IPR041166">
    <property type="entry name" value="Rubredoxin_2"/>
</dbReference>
<keyword evidence="5" id="KW-1185">Reference proteome</keyword>
<name>A0A9E7KF24_9LILI</name>
<evidence type="ECO:0000256" key="1">
    <source>
        <dbReference type="ARBA" id="ARBA00022723"/>
    </source>
</evidence>